<evidence type="ECO:0000313" key="4">
    <source>
        <dbReference type="EMBL" id="GCE07778.1"/>
    </source>
</evidence>
<evidence type="ECO:0000313" key="3">
    <source>
        <dbReference type="EMBL" id="GCE07773.1"/>
    </source>
</evidence>
<dbReference type="InterPro" id="IPR005532">
    <property type="entry name" value="SUMF_dom"/>
</dbReference>
<evidence type="ECO:0000313" key="2">
    <source>
        <dbReference type="EMBL" id="GCE02674.1"/>
    </source>
</evidence>
<dbReference type="Proteomes" id="UP000287224">
    <property type="component" value="Unassembled WGS sequence"/>
</dbReference>
<keyword evidence="6" id="KW-1185">Reference proteome</keyword>
<dbReference type="AlphaFoldDB" id="A0A401Z745"/>
<dbReference type="InterPro" id="IPR016187">
    <property type="entry name" value="CTDL_fold"/>
</dbReference>
<dbReference type="EMBL" id="BIFQ01000002">
    <property type="protein sequence ID" value="GCE07778.1"/>
    <property type="molecule type" value="Genomic_DNA"/>
</dbReference>
<proteinExistence type="predicted"/>
<dbReference type="InterPro" id="IPR042095">
    <property type="entry name" value="SUMF_sf"/>
</dbReference>
<reference evidence="6" key="1">
    <citation type="submission" date="2018-12" db="EMBL/GenBank/DDBJ databases">
        <title>Tengunoibacter tsumagoiensis gen. nov., sp. nov., Dictyobacter kobayashii sp. nov., D. alpinus sp. nov., and D. joshuensis sp. nov. and description of Dictyobacteraceae fam. nov. within the order Ktedonobacterales isolated from Tengu-no-mugimeshi.</title>
        <authorList>
            <person name="Wang C.M."/>
            <person name="Zheng Y."/>
            <person name="Sakai Y."/>
            <person name="Toyoda A."/>
            <person name="Minakuchi Y."/>
            <person name="Abe K."/>
            <person name="Yokota A."/>
            <person name="Yabe S."/>
        </authorList>
    </citation>
    <scope>NUCLEOTIDE SEQUENCE [LARGE SCALE GENOMIC DNA]</scope>
    <source>
        <strain evidence="6">S-27</strain>
    </source>
</reference>
<dbReference type="SUPFAM" id="SSF56436">
    <property type="entry name" value="C-type lectin-like"/>
    <property type="match status" value="1"/>
</dbReference>
<dbReference type="Gene3D" id="3.90.1580.10">
    <property type="entry name" value="paralog of FGE (formylglycine-generating enzyme)"/>
    <property type="match status" value="1"/>
</dbReference>
<evidence type="ECO:0000313" key="5">
    <source>
        <dbReference type="EMBL" id="GCE10139.1"/>
    </source>
</evidence>
<sequence length="322" mass="35692">MDQEMARVLQEVALWDACSLTDCEAVAHAVEQRLPSLWELMGVETYEVGGQRHAIALFAWRPPSTSSAVTYALLPGGTVTLGYDRRAPLAPDKELVRDWWDTRMLSLHGERVTLDGALVREIIPMGENALAAELAEHLLPLRTVTLAPFLLETIAQEAEQVLPAPVLTYERYRWKGKDSCYFTRSIHRALPHRHVVAFLKQQGCRLPSADEWEYACAAGARSLFYWGDGPFASGEDRPVDPPAHNAFGVRIVTDSYRWEYCQDPSMMRGGDGGALACSGEGVLASSLPHASAYACRLTDKQVNNGVFGPCFRRVFDLPFPLA</sequence>
<dbReference type="EMBL" id="BIFQ01000001">
    <property type="protein sequence ID" value="GCE02674.1"/>
    <property type="molecule type" value="Genomic_DNA"/>
</dbReference>
<feature type="domain" description="Sulfatase-modifying factor enzyme-like" evidence="1">
    <location>
        <begin position="195"/>
        <end position="231"/>
    </location>
</feature>
<dbReference type="RefSeq" id="WP_126594032.1">
    <property type="nucleotide sequence ID" value="NZ_BIFQ01000001.1"/>
</dbReference>
<evidence type="ECO:0000259" key="1">
    <source>
        <dbReference type="Pfam" id="PF03781"/>
    </source>
</evidence>
<name>A0A401Z745_9CHLR</name>
<comment type="caution">
    <text evidence="2">The sequence shown here is derived from an EMBL/GenBank/DDBJ whole genome shotgun (WGS) entry which is preliminary data.</text>
</comment>
<protein>
    <recommendedName>
        <fullName evidence="1">Sulfatase-modifying factor enzyme-like domain-containing protein</fullName>
    </recommendedName>
</protein>
<accession>A0A401Z745</accession>
<dbReference type="EMBL" id="BIFQ01000001">
    <property type="protein sequence ID" value="GCE07773.1"/>
    <property type="molecule type" value="Genomic_DNA"/>
</dbReference>
<dbReference type="OrthoDB" id="4050476at2"/>
<organism evidence="2 6">
    <name type="scientific">Dictyobacter aurantiacus</name>
    <dbReference type="NCBI Taxonomy" id="1936993"/>
    <lineage>
        <taxon>Bacteria</taxon>
        <taxon>Bacillati</taxon>
        <taxon>Chloroflexota</taxon>
        <taxon>Ktedonobacteria</taxon>
        <taxon>Ktedonobacterales</taxon>
        <taxon>Dictyobacteraceae</taxon>
        <taxon>Dictyobacter</taxon>
    </lineage>
</organism>
<dbReference type="Pfam" id="PF03781">
    <property type="entry name" value="FGE-sulfatase"/>
    <property type="match status" value="1"/>
</dbReference>
<evidence type="ECO:0000313" key="6">
    <source>
        <dbReference type="Proteomes" id="UP000287224"/>
    </source>
</evidence>
<dbReference type="EMBL" id="BIFQ01000002">
    <property type="protein sequence ID" value="GCE10139.1"/>
    <property type="molecule type" value="Genomic_DNA"/>
</dbReference>
<reference evidence="2" key="2">
    <citation type="journal article" date="2019" name="Int. J. Syst. Evol. Microbiol.">
        <title>Tengunoibacter tsumagoiensis gen. nov., sp. nov., Dictyobacter kobayashii sp. nov., Dictyobacter alpinus sp. nov., and description of Dictyobacteraceae fam. nov. within the order Ktedonobacterales isolated from Tengu-no-mugimeshi, a soil-like granular mass of micro-organisms, and emended descriptions of the genera Ktedonobacter and Dictyobacter.</title>
        <authorList>
            <person name="Wang C."/>
            <person name="Zheng Y."/>
            <person name="Sakai Y."/>
            <person name="Toyoda A."/>
            <person name="Minakuchi Y."/>
            <person name="Abe K."/>
            <person name="Yokota A."/>
            <person name="Yabe S."/>
        </authorList>
    </citation>
    <scope>NUCLEOTIDE SEQUENCE</scope>
    <source>
        <strain evidence="2">S-27</strain>
    </source>
</reference>
<gene>
    <name evidence="2" type="ORF">KDAU_00030</name>
    <name evidence="3" type="ORF">KDAU_51020</name>
    <name evidence="4" type="ORF">KDAU_51070</name>
    <name evidence="5" type="ORF">KDAU_74680</name>
</gene>